<dbReference type="InterPro" id="IPR013783">
    <property type="entry name" value="Ig-like_fold"/>
</dbReference>
<dbReference type="Gene3D" id="2.60.40.10">
    <property type="entry name" value="Immunoglobulins"/>
    <property type="match status" value="2"/>
</dbReference>
<dbReference type="PANTHER" id="PTHR23268">
    <property type="entry name" value="T-CELL RECEPTOR BETA CHAIN"/>
    <property type="match status" value="1"/>
</dbReference>
<evidence type="ECO:0000313" key="5">
    <source>
        <dbReference type="EMBL" id="KAK4828593.1"/>
    </source>
</evidence>
<evidence type="ECO:0000256" key="3">
    <source>
        <dbReference type="SAM" id="SignalP"/>
    </source>
</evidence>
<dbReference type="InterPro" id="IPR007110">
    <property type="entry name" value="Ig-like_dom"/>
</dbReference>
<keyword evidence="2" id="KW-0391">Immunity</keyword>
<dbReference type="GO" id="GO:0005886">
    <property type="term" value="C:plasma membrane"/>
    <property type="evidence" value="ECO:0007669"/>
    <property type="project" value="TreeGrafter"/>
</dbReference>
<dbReference type="SUPFAM" id="SSF48726">
    <property type="entry name" value="Immunoglobulin"/>
    <property type="match status" value="2"/>
</dbReference>
<feature type="domain" description="Ig-like" evidence="4">
    <location>
        <begin position="105"/>
        <end position="206"/>
    </location>
</feature>
<dbReference type="GO" id="GO:0007166">
    <property type="term" value="P:cell surface receptor signaling pathway"/>
    <property type="evidence" value="ECO:0007669"/>
    <property type="project" value="TreeGrafter"/>
</dbReference>
<evidence type="ECO:0000259" key="4">
    <source>
        <dbReference type="PROSITE" id="PS50835"/>
    </source>
</evidence>
<dbReference type="GO" id="GO:0002376">
    <property type="term" value="P:immune system process"/>
    <property type="evidence" value="ECO:0007669"/>
    <property type="project" value="UniProtKB-KW"/>
</dbReference>
<dbReference type="Proteomes" id="UP001333110">
    <property type="component" value="Unassembled WGS sequence"/>
</dbReference>
<organism evidence="5 6">
    <name type="scientific">Mycteria americana</name>
    <name type="common">Wood stork</name>
    <dbReference type="NCBI Taxonomy" id="33587"/>
    <lineage>
        <taxon>Eukaryota</taxon>
        <taxon>Metazoa</taxon>
        <taxon>Chordata</taxon>
        <taxon>Craniata</taxon>
        <taxon>Vertebrata</taxon>
        <taxon>Euteleostomi</taxon>
        <taxon>Archelosauria</taxon>
        <taxon>Archosauria</taxon>
        <taxon>Dinosauria</taxon>
        <taxon>Saurischia</taxon>
        <taxon>Theropoda</taxon>
        <taxon>Coelurosauria</taxon>
        <taxon>Aves</taxon>
        <taxon>Neognathae</taxon>
        <taxon>Neoaves</taxon>
        <taxon>Aequornithes</taxon>
        <taxon>Ciconiiformes</taxon>
        <taxon>Ciconiidae</taxon>
        <taxon>Mycteria</taxon>
    </lineage>
</organism>
<gene>
    <name evidence="5" type="ORF">QYF61_000045</name>
</gene>
<keyword evidence="1 3" id="KW-0732">Signal</keyword>
<dbReference type="AlphaFoldDB" id="A0AAN7PMZ2"/>
<comment type="caution">
    <text evidence="5">The sequence shown here is derived from an EMBL/GenBank/DDBJ whole genome shotgun (WGS) entry which is preliminary data.</text>
</comment>
<protein>
    <recommendedName>
        <fullName evidence="4">Ig-like domain-containing protein</fullName>
    </recommendedName>
</protein>
<evidence type="ECO:0000256" key="2">
    <source>
        <dbReference type="ARBA" id="ARBA00022859"/>
    </source>
</evidence>
<feature type="signal peptide" evidence="3">
    <location>
        <begin position="1"/>
        <end position="17"/>
    </location>
</feature>
<evidence type="ECO:0000313" key="6">
    <source>
        <dbReference type="Proteomes" id="UP001333110"/>
    </source>
</evidence>
<proteinExistence type="predicted"/>
<evidence type="ECO:0000256" key="1">
    <source>
        <dbReference type="ARBA" id="ARBA00022729"/>
    </source>
</evidence>
<dbReference type="PROSITE" id="PS50835">
    <property type="entry name" value="IG_LIKE"/>
    <property type="match status" value="1"/>
</dbReference>
<dbReference type="PANTHER" id="PTHR23268:SF102">
    <property type="entry name" value="IMMUNOGLOBULIN V-SET DOMAIN-CONTAINING PROTEIN"/>
    <property type="match status" value="1"/>
</dbReference>
<reference evidence="5 6" key="1">
    <citation type="journal article" date="2023" name="J. Hered.">
        <title>Chromosome-level genome of the wood stork (Mycteria americana) provides insight into avian chromosome evolution.</title>
        <authorList>
            <person name="Flamio R. Jr."/>
            <person name="Ramstad K.M."/>
        </authorList>
    </citation>
    <scope>NUCLEOTIDE SEQUENCE [LARGE SCALE GENOMIC DNA]</scope>
    <source>
        <strain evidence="5">JAX WOST 10</strain>
    </source>
</reference>
<dbReference type="Pfam" id="PF07686">
    <property type="entry name" value="V-set"/>
    <property type="match status" value="1"/>
</dbReference>
<feature type="chain" id="PRO_5042891709" description="Ig-like domain-containing protein" evidence="3">
    <location>
        <begin position="18"/>
        <end position="206"/>
    </location>
</feature>
<accession>A0AAN7PMZ2</accession>
<sequence length="206" mass="22539">MVPCWFFVAMLAGMALALEQSLDTVIRQGQSVNLSCSKKQSSSTYMYWYKLTLGKDSRLILVASALAAFPPRTSLCLCCHHGQVVGRRWPFSMVLHWFLVAILAPVGQALQQSPDMAVRVGDSVTLSCSQKGSAFSTMYWYKLSKGKDATLQLIVQSVEGGTASIEKEFSNHFQSNGTKGSRLSVEIGHALLNASGTYFCAKQDPQ</sequence>
<dbReference type="InterPro" id="IPR013106">
    <property type="entry name" value="Ig_V-set"/>
</dbReference>
<keyword evidence="6" id="KW-1185">Reference proteome</keyword>
<dbReference type="EMBL" id="JAUNZN010000001">
    <property type="protein sequence ID" value="KAK4828593.1"/>
    <property type="molecule type" value="Genomic_DNA"/>
</dbReference>
<dbReference type="InterPro" id="IPR050413">
    <property type="entry name" value="TCR_beta_variable"/>
</dbReference>
<name>A0AAN7PMZ2_MYCAM</name>
<dbReference type="InterPro" id="IPR036179">
    <property type="entry name" value="Ig-like_dom_sf"/>
</dbReference>